<organism evidence="7 8">
    <name type="scientific">Paramecium octaurelia</name>
    <dbReference type="NCBI Taxonomy" id="43137"/>
    <lineage>
        <taxon>Eukaryota</taxon>
        <taxon>Sar</taxon>
        <taxon>Alveolata</taxon>
        <taxon>Ciliophora</taxon>
        <taxon>Intramacronucleata</taxon>
        <taxon>Oligohymenophorea</taxon>
        <taxon>Peniculida</taxon>
        <taxon>Parameciidae</taxon>
        <taxon>Paramecium</taxon>
    </lineage>
</organism>
<keyword evidence="5 6" id="KW-0472">Membrane</keyword>
<proteinExistence type="inferred from homology"/>
<evidence type="ECO:0000313" key="8">
    <source>
        <dbReference type="Proteomes" id="UP000683925"/>
    </source>
</evidence>
<dbReference type="OrthoDB" id="529367at2759"/>
<comment type="similarity">
    <text evidence="2">Belongs to the ADIPOR family.</text>
</comment>
<evidence type="ECO:0000256" key="2">
    <source>
        <dbReference type="ARBA" id="ARBA00007018"/>
    </source>
</evidence>
<evidence type="ECO:0000256" key="6">
    <source>
        <dbReference type="SAM" id="Phobius"/>
    </source>
</evidence>
<dbReference type="PANTHER" id="PTHR20855:SF52">
    <property type="entry name" value="ADIPONECTIN RECEPTOR PROTEIN"/>
    <property type="match status" value="1"/>
</dbReference>
<keyword evidence="3 6" id="KW-0812">Transmembrane</keyword>
<reference evidence="7" key="1">
    <citation type="submission" date="2021-01" db="EMBL/GenBank/DDBJ databases">
        <authorList>
            <consortium name="Genoscope - CEA"/>
            <person name="William W."/>
        </authorList>
    </citation>
    <scope>NUCLEOTIDE SEQUENCE</scope>
</reference>
<dbReference type="EMBL" id="CAJJDP010000087">
    <property type="protein sequence ID" value="CAD8186392.1"/>
    <property type="molecule type" value="Genomic_DNA"/>
</dbReference>
<evidence type="ECO:0000256" key="1">
    <source>
        <dbReference type="ARBA" id="ARBA00004141"/>
    </source>
</evidence>
<comment type="caution">
    <text evidence="7">The sequence shown here is derived from an EMBL/GenBank/DDBJ whole genome shotgun (WGS) entry which is preliminary data.</text>
</comment>
<evidence type="ECO:0000256" key="3">
    <source>
        <dbReference type="ARBA" id="ARBA00022692"/>
    </source>
</evidence>
<dbReference type="GO" id="GO:0016020">
    <property type="term" value="C:membrane"/>
    <property type="evidence" value="ECO:0007669"/>
    <property type="project" value="UniProtKB-SubCell"/>
</dbReference>
<evidence type="ECO:0000256" key="4">
    <source>
        <dbReference type="ARBA" id="ARBA00022989"/>
    </source>
</evidence>
<dbReference type="PANTHER" id="PTHR20855">
    <property type="entry name" value="ADIPOR/PROGESTIN RECEPTOR-RELATED"/>
    <property type="match status" value="1"/>
</dbReference>
<name>A0A8S1WCU0_PAROT</name>
<dbReference type="GO" id="GO:0038023">
    <property type="term" value="F:signaling receptor activity"/>
    <property type="evidence" value="ECO:0007669"/>
    <property type="project" value="TreeGrafter"/>
</dbReference>
<sequence length="189" mass="22412">MEGILSQTKQRIGTINEAAKYYTVDNIFIHSGYRINYSTPWQILKSLFQKHNELINVWTHFIGSFLTFLLILYIVSYHYDYRKRLEQDIDQIFSFNSTQYPTPINIQNTEADKLKYEELINKIDHFQNQMLTSESYKEIVHLMKITIEILNFEEVKEYAIVFQNKFNLSTVNNLIGSKSTSMTIPILLY</sequence>
<protein>
    <submittedName>
        <fullName evidence="7">Uncharacterized protein</fullName>
    </submittedName>
</protein>
<keyword evidence="8" id="KW-1185">Reference proteome</keyword>
<dbReference type="AlphaFoldDB" id="A0A8S1WCU0"/>
<feature type="transmembrane region" description="Helical" evidence="6">
    <location>
        <begin position="57"/>
        <end position="75"/>
    </location>
</feature>
<accession>A0A8S1WCU0</accession>
<comment type="subcellular location">
    <subcellularLocation>
        <location evidence="1">Membrane</location>
        <topology evidence="1">Multi-pass membrane protein</topology>
    </subcellularLocation>
</comment>
<keyword evidence="4 6" id="KW-1133">Transmembrane helix</keyword>
<dbReference type="Proteomes" id="UP000683925">
    <property type="component" value="Unassembled WGS sequence"/>
</dbReference>
<gene>
    <name evidence="7" type="ORF">POCTA_138.1.T0880010</name>
</gene>
<evidence type="ECO:0000313" key="7">
    <source>
        <dbReference type="EMBL" id="CAD8186392.1"/>
    </source>
</evidence>
<dbReference type="InterPro" id="IPR004254">
    <property type="entry name" value="AdipoR/HlyIII-related"/>
</dbReference>
<evidence type="ECO:0000256" key="5">
    <source>
        <dbReference type="ARBA" id="ARBA00023136"/>
    </source>
</evidence>